<sequence length="71" mass="7827">MAETAVDIDSAALGPGLVVDLALMFMLMVAEMVRRSTGFMLAIRTHSRPTELDWQKQQEENREPAAHGDGL</sequence>
<accession>N6ZWK1</accession>
<evidence type="ECO:0000256" key="1">
    <source>
        <dbReference type="SAM" id="MobiDB-lite"/>
    </source>
</evidence>
<keyword evidence="2" id="KW-1133">Transmembrane helix</keyword>
<organism evidence="3 4">
    <name type="scientific">Thauera phenylacetica B4P</name>
    <dbReference type="NCBI Taxonomy" id="1234382"/>
    <lineage>
        <taxon>Bacteria</taxon>
        <taxon>Pseudomonadati</taxon>
        <taxon>Pseudomonadota</taxon>
        <taxon>Betaproteobacteria</taxon>
        <taxon>Rhodocyclales</taxon>
        <taxon>Zoogloeaceae</taxon>
        <taxon>Thauera</taxon>
    </lineage>
</organism>
<feature type="transmembrane region" description="Helical" evidence="2">
    <location>
        <begin position="12"/>
        <end position="30"/>
    </location>
</feature>
<comment type="caution">
    <text evidence="3">The sequence shown here is derived from an EMBL/GenBank/DDBJ whole genome shotgun (WGS) entry which is preliminary data.</text>
</comment>
<feature type="region of interest" description="Disordered" evidence="1">
    <location>
        <begin position="50"/>
        <end position="71"/>
    </location>
</feature>
<dbReference type="AlphaFoldDB" id="N6ZWK1"/>
<keyword evidence="2" id="KW-0812">Transmembrane</keyword>
<name>N6ZWK1_9RHOO</name>
<keyword evidence="4" id="KW-1185">Reference proteome</keyword>
<evidence type="ECO:0000313" key="4">
    <source>
        <dbReference type="Proteomes" id="UP000013047"/>
    </source>
</evidence>
<dbReference type="Proteomes" id="UP000013047">
    <property type="component" value="Unassembled WGS sequence"/>
</dbReference>
<evidence type="ECO:0000313" key="3">
    <source>
        <dbReference type="EMBL" id="ENO98852.1"/>
    </source>
</evidence>
<reference evidence="3 4" key="1">
    <citation type="submission" date="2012-09" db="EMBL/GenBank/DDBJ databases">
        <title>Draft Genome Sequences of 6 Strains from Genus Thauera.</title>
        <authorList>
            <person name="Liu B."/>
            <person name="Shapleigh J.P."/>
            <person name="Frostegard A.H."/>
        </authorList>
    </citation>
    <scope>NUCLEOTIDE SEQUENCE [LARGE SCALE GENOMIC DNA]</scope>
    <source>
        <strain evidence="3 4">B4P</strain>
    </source>
</reference>
<keyword evidence="2" id="KW-0472">Membrane</keyword>
<gene>
    <name evidence="3" type="ORF">C667_01848</name>
</gene>
<dbReference type="EMBL" id="AMXF01000004">
    <property type="protein sequence ID" value="ENO98852.1"/>
    <property type="molecule type" value="Genomic_DNA"/>
</dbReference>
<evidence type="ECO:0000256" key="2">
    <source>
        <dbReference type="SAM" id="Phobius"/>
    </source>
</evidence>
<protein>
    <submittedName>
        <fullName evidence="3">Uncharacterized protein</fullName>
    </submittedName>
</protein>
<proteinExistence type="predicted"/>